<evidence type="ECO:0000256" key="9">
    <source>
        <dbReference type="ARBA" id="ARBA00073635"/>
    </source>
</evidence>
<evidence type="ECO:0000256" key="13">
    <source>
        <dbReference type="SAM" id="Phobius"/>
    </source>
</evidence>
<accession>A0A0T5NUD6</accession>
<dbReference type="EC" id="2.7.7.80" evidence="8"/>
<evidence type="ECO:0000256" key="6">
    <source>
        <dbReference type="ARBA" id="ARBA00055169"/>
    </source>
</evidence>
<dbReference type="GO" id="GO:0008146">
    <property type="term" value="F:sulfotransferase activity"/>
    <property type="evidence" value="ECO:0007669"/>
    <property type="project" value="TreeGrafter"/>
</dbReference>
<comment type="function">
    <text evidence="6">Catalyzes the adenylation by ATP of the carboxyl group of the C-terminal glycine of sulfur carrier protein MoaD.</text>
</comment>
<comment type="subunit">
    <text evidence="7">Homodimer. Forms a stable heterotetrameric complex of 2 MoeB and 2 MoaD during adenylation of MoaD.</text>
</comment>
<keyword evidence="4" id="KW-0067">ATP-binding</keyword>
<comment type="similarity">
    <text evidence="1">Belongs to the HesA/MoeB/ThiF family.</text>
</comment>
<dbReference type="AlphaFoldDB" id="A0A0T5NUD6"/>
<dbReference type="NCBIfam" id="NF004281">
    <property type="entry name" value="PRK05690.1"/>
    <property type="match status" value="1"/>
</dbReference>
<dbReference type="PANTHER" id="PTHR10953">
    <property type="entry name" value="UBIQUITIN-ACTIVATING ENZYME E1"/>
    <property type="match status" value="1"/>
</dbReference>
<evidence type="ECO:0000256" key="5">
    <source>
        <dbReference type="ARBA" id="ARBA00052218"/>
    </source>
</evidence>
<protein>
    <recommendedName>
        <fullName evidence="9">Molybdopterin-synthase adenylyltransferase</fullName>
        <ecNumber evidence="8">2.7.7.80</ecNumber>
    </recommendedName>
    <alternativeName>
        <fullName evidence="12">MoaD protein adenylase</fullName>
    </alternativeName>
    <alternativeName>
        <fullName evidence="10">Molybdopterin-converting factor subunit 1 adenylase</fullName>
    </alternativeName>
    <alternativeName>
        <fullName evidence="11">Sulfur carrier protein MoaD adenylyltransferase</fullName>
    </alternativeName>
</protein>
<evidence type="ECO:0000256" key="10">
    <source>
        <dbReference type="ARBA" id="ARBA00075110"/>
    </source>
</evidence>
<feature type="transmembrane region" description="Helical" evidence="13">
    <location>
        <begin position="55"/>
        <end position="73"/>
    </location>
</feature>
<dbReference type="PANTHER" id="PTHR10953:SF102">
    <property type="entry name" value="ADENYLYLTRANSFERASE AND SULFURTRANSFERASE MOCS3"/>
    <property type="match status" value="1"/>
</dbReference>
<reference evidence="15 16" key="1">
    <citation type="submission" date="2015-04" db="EMBL/GenBank/DDBJ databases">
        <title>The draft genome sequence of Roseovarius sp.R12b.</title>
        <authorList>
            <person name="Li G."/>
            <person name="Lai Q."/>
            <person name="Shao Z."/>
            <person name="Yan P."/>
        </authorList>
    </citation>
    <scope>NUCLEOTIDE SEQUENCE [LARGE SCALE GENOMIC DNA]</scope>
    <source>
        <strain evidence="15 16">R12B</strain>
    </source>
</reference>
<feature type="transmembrane region" description="Helical" evidence="13">
    <location>
        <begin position="26"/>
        <end position="43"/>
    </location>
</feature>
<evidence type="ECO:0000256" key="4">
    <source>
        <dbReference type="ARBA" id="ARBA00022840"/>
    </source>
</evidence>
<dbReference type="GO" id="GO:0005524">
    <property type="term" value="F:ATP binding"/>
    <property type="evidence" value="ECO:0007669"/>
    <property type="project" value="UniProtKB-KW"/>
</dbReference>
<gene>
    <name evidence="15" type="ORF">XM53_10600</name>
</gene>
<evidence type="ECO:0000256" key="8">
    <source>
        <dbReference type="ARBA" id="ARBA00066884"/>
    </source>
</evidence>
<dbReference type="GO" id="GO:0061605">
    <property type="term" value="F:molybdopterin-synthase adenylyltransferase activity"/>
    <property type="evidence" value="ECO:0007669"/>
    <property type="project" value="UniProtKB-EC"/>
</dbReference>
<keyword evidence="2" id="KW-0808">Transferase</keyword>
<keyword evidence="13" id="KW-0812">Transmembrane</keyword>
<sequence>MLLVLILAGAIWGLGAWMGAPRRQRWGMIGVLWAFVVLTHLVLPDGNGLREATGGEVAPWLLLGGGVALVLAYRQVLRRLRRRVAVPEPEKPKGVFAPSELERYARHIVLREIGGPGQKALKQAKVLVIGAGGLGSPAILYLAAAGVGRIGVIDDDVVDATNLQRQVIHTDARIDMPKVQSAAQAAEAVNPYVEMRPYERRLSEEIAADLFAEYDLILDGTDNFDTRYLANRVAVAQGKPLISGALSQWEGQVSVFDPAQGAPCYQCIFPEAPAPGLAPSCAEAGVLGPLPGVVGSMMAVEAVKVIAQAGAPLRGEMLIYDALYGESRKITLSRRADCPVCGQRGEQHDQSAVE</sequence>
<evidence type="ECO:0000256" key="11">
    <source>
        <dbReference type="ARBA" id="ARBA00075328"/>
    </source>
</evidence>
<feature type="domain" description="THIF-type NAD/FAD binding fold" evidence="14">
    <location>
        <begin position="104"/>
        <end position="340"/>
    </location>
</feature>
<keyword evidence="13" id="KW-0472">Membrane</keyword>
<dbReference type="EMBL" id="LAXJ01000009">
    <property type="protein sequence ID" value="KRS12535.1"/>
    <property type="molecule type" value="Genomic_DNA"/>
</dbReference>
<dbReference type="FunFam" id="3.40.50.720:FF:000033">
    <property type="entry name" value="Adenylyltransferase and sulfurtransferase MOCS3"/>
    <property type="match status" value="1"/>
</dbReference>
<evidence type="ECO:0000259" key="14">
    <source>
        <dbReference type="Pfam" id="PF00899"/>
    </source>
</evidence>
<keyword evidence="3" id="KW-0547">Nucleotide-binding</keyword>
<dbReference type="RefSeq" id="WP_057793094.1">
    <property type="nucleotide sequence ID" value="NZ_LAXJ01000009.1"/>
</dbReference>
<proteinExistence type="inferred from homology"/>
<evidence type="ECO:0000256" key="1">
    <source>
        <dbReference type="ARBA" id="ARBA00009919"/>
    </source>
</evidence>
<keyword evidence="13" id="KW-1133">Transmembrane helix</keyword>
<dbReference type="InterPro" id="IPR035985">
    <property type="entry name" value="Ubiquitin-activating_enz"/>
</dbReference>
<keyword evidence="16" id="KW-1185">Reference proteome</keyword>
<dbReference type="OrthoDB" id="9804286at2"/>
<dbReference type="PATRIC" id="fig|1641875.4.peg.4541"/>
<dbReference type="GO" id="GO:0005829">
    <property type="term" value="C:cytosol"/>
    <property type="evidence" value="ECO:0007669"/>
    <property type="project" value="TreeGrafter"/>
</dbReference>
<organism evidence="15 16">
    <name type="scientific">Roseovarius atlanticus</name>
    <dbReference type="NCBI Taxonomy" id="1641875"/>
    <lineage>
        <taxon>Bacteria</taxon>
        <taxon>Pseudomonadati</taxon>
        <taxon>Pseudomonadota</taxon>
        <taxon>Alphaproteobacteria</taxon>
        <taxon>Rhodobacterales</taxon>
        <taxon>Roseobacteraceae</taxon>
        <taxon>Roseovarius</taxon>
    </lineage>
</organism>
<dbReference type="Pfam" id="PF00899">
    <property type="entry name" value="ThiF"/>
    <property type="match status" value="1"/>
</dbReference>
<comment type="catalytic activity">
    <reaction evidence="5">
        <text>[molybdopterin-synthase sulfur-carrier protein]-C-terminal Gly-Gly + ATP + H(+) = [molybdopterin-synthase sulfur-carrier protein]-C-terminal Gly-Gly-AMP + diphosphate</text>
        <dbReference type="Rhea" id="RHEA:43616"/>
        <dbReference type="Rhea" id="RHEA-COMP:12159"/>
        <dbReference type="Rhea" id="RHEA-COMP:12202"/>
        <dbReference type="ChEBI" id="CHEBI:15378"/>
        <dbReference type="ChEBI" id="CHEBI:30616"/>
        <dbReference type="ChEBI" id="CHEBI:33019"/>
        <dbReference type="ChEBI" id="CHEBI:90618"/>
        <dbReference type="ChEBI" id="CHEBI:90778"/>
        <dbReference type="EC" id="2.7.7.80"/>
    </reaction>
</comment>
<dbReference type="GO" id="GO:0008641">
    <property type="term" value="F:ubiquitin-like modifier activating enzyme activity"/>
    <property type="evidence" value="ECO:0007669"/>
    <property type="project" value="InterPro"/>
</dbReference>
<dbReference type="SUPFAM" id="SSF69572">
    <property type="entry name" value="Activating enzymes of the ubiquitin-like proteins"/>
    <property type="match status" value="1"/>
</dbReference>
<dbReference type="Gene3D" id="3.40.50.720">
    <property type="entry name" value="NAD(P)-binding Rossmann-like Domain"/>
    <property type="match status" value="1"/>
</dbReference>
<dbReference type="Proteomes" id="UP000051295">
    <property type="component" value="Unassembled WGS sequence"/>
</dbReference>
<dbReference type="CDD" id="cd00757">
    <property type="entry name" value="ThiF_MoeB_HesA_family"/>
    <property type="match status" value="1"/>
</dbReference>
<name>A0A0T5NUD6_9RHOB</name>
<evidence type="ECO:0000313" key="15">
    <source>
        <dbReference type="EMBL" id="KRS12535.1"/>
    </source>
</evidence>
<dbReference type="GO" id="GO:0004792">
    <property type="term" value="F:thiosulfate-cyanide sulfurtransferase activity"/>
    <property type="evidence" value="ECO:0007669"/>
    <property type="project" value="TreeGrafter"/>
</dbReference>
<evidence type="ECO:0000256" key="12">
    <source>
        <dbReference type="ARBA" id="ARBA00078531"/>
    </source>
</evidence>
<dbReference type="InterPro" id="IPR045886">
    <property type="entry name" value="ThiF/MoeB/HesA"/>
</dbReference>
<evidence type="ECO:0000256" key="2">
    <source>
        <dbReference type="ARBA" id="ARBA00022679"/>
    </source>
</evidence>
<dbReference type="STRING" id="1641875.XM53_10600"/>
<evidence type="ECO:0000256" key="7">
    <source>
        <dbReference type="ARBA" id="ARBA00063809"/>
    </source>
</evidence>
<evidence type="ECO:0000256" key="3">
    <source>
        <dbReference type="ARBA" id="ARBA00022741"/>
    </source>
</evidence>
<dbReference type="InterPro" id="IPR000594">
    <property type="entry name" value="ThiF_NAD_FAD-bd"/>
</dbReference>
<evidence type="ECO:0000313" key="16">
    <source>
        <dbReference type="Proteomes" id="UP000051295"/>
    </source>
</evidence>
<comment type="caution">
    <text evidence="15">The sequence shown here is derived from an EMBL/GenBank/DDBJ whole genome shotgun (WGS) entry which is preliminary data.</text>
</comment>